<dbReference type="GO" id="GO:0003697">
    <property type="term" value="F:single-stranded DNA binding"/>
    <property type="evidence" value="ECO:0007669"/>
    <property type="project" value="InterPro"/>
</dbReference>
<dbReference type="Proteomes" id="UP000472265">
    <property type="component" value="Chromosome 13"/>
</dbReference>
<dbReference type="InterPro" id="IPR040893">
    <property type="entry name" value="RADX"/>
</dbReference>
<accession>A0A671WY09</accession>
<proteinExistence type="predicted"/>
<dbReference type="PANTHER" id="PTHR14944">
    <property type="entry name" value="RPA-RELATED PROTEIN RADX"/>
    <property type="match status" value="1"/>
</dbReference>
<evidence type="ECO:0000313" key="2">
    <source>
        <dbReference type="Proteomes" id="UP000472265"/>
    </source>
</evidence>
<reference evidence="1" key="3">
    <citation type="submission" date="2025-09" db="UniProtKB">
        <authorList>
            <consortium name="Ensembl"/>
        </authorList>
    </citation>
    <scope>IDENTIFICATION</scope>
</reference>
<reference evidence="1" key="1">
    <citation type="submission" date="2021-04" db="EMBL/GenBank/DDBJ databases">
        <authorList>
            <consortium name="Wellcome Sanger Institute Data Sharing"/>
        </authorList>
    </citation>
    <scope>NUCLEOTIDE SEQUENCE [LARGE SCALE GENOMIC DNA]</scope>
</reference>
<dbReference type="Ensembl" id="ENSSAUT00010045187.1">
    <property type="protein sequence ID" value="ENSSAUP00010042931.1"/>
    <property type="gene ID" value="ENSSAUG00010018027.1"/>
</dbReference>
<gene>
    <name evidence="1" type="primary">radx</name>
</gene>
<dbReference type="Pfam" id="PF17659">
    <property type="entry name" value="RADX"/>
    <property type="match status" value="1"/>
</dbReference>
<reference evidence="1" key="2">
    <citation type="submission" date="2025-08" db="UniProtKB">
        <authorList>
            <consortium name="Ensembl"/>
        </authorList>
    </citation>
    <scope>IDENTIFICATION</scope>
</reference>
<sequence>MEDNSSSSSVATCQASFLQRTLECLSSSRLKLQTEEAAPVAVTALQRYLCEQAEGQQTDSYSYDVTVTDGVCRAKCFVHPSLNHLVHTNILRTGVDIHITQGSFVYNERRLGHGYICIEQLRCRSVLLQSDVPLQVSRKHYLSLWNNDDPEGDIWTSGCPPSDTVLDVSKITLLRSLESCFRNTWKPLPLLVKIIHKSRLRYYGKFGLKIDYPYQAYFEVADQSGTMSLVLWNELCPEFYQRLNVGTVLYLQSYTLKQSYSNRSHPQMDHHRMKTFNSIEICLNPRNPTSVITVVSPKSVLPQWGLPEVSYQFITRSELEKLSNNSACDVIGLVTFVGRVERVKSKGNKEKYWTYRWIHAVDGTSGHPFILEVFSSSQPEIFSRICPMTYLVCTQMRVCKVENSLPYLTSSCETETFITGYHKGQPYVSDPKVKSFIQWTKTLKDNVVLQKTAVGGHYCYPRPPQKCTQSMSDPSGERKTEWELETLQYREHKRLAIQGQITAVRYVKSPKTTEPQQTQQKEQLQEVKERLCQGLLYQDSVSRRFTFDEKDVLLQWGNLQPTRWAPEQTTDTIPPVVCQGYYRVTILGKSSSGIARGCCLLFLIKGSLICDMFCLAEDVLETACELEDMHVVCILDLCHLGGDKAEVLISKVYRVTDDEVQPN</sequence>
<dbReference type="SUPFAM" id="SSF50249">
    <property type="entry name" value="Nucleic acid-binding proteins"/>
    <property type="match status" value="1"/>
</dbReference>
<dbReference type="Gene3D" id="2.40.50.140">
    <property type="entry name" value="Nucleic acid-binding proteins"/>
    <property type="match status" value="2"/>
</dbReference>
<organism evidence="1 2">
    <name type="scientific">Sparus aurata</name>
    <name type="common">Gilthead sea bream</name>
    <dbReference type="NCBI Taxonomy" id="8175"/>
    <lineage>
        <taxon>Eukaryota</taxon>
        <taxon>Metazoa</taxon>
        <taxon>Chordata</taxon>
        <taxon>Craniata</taxon>
        <taxon>Vertebrata</taxon>
        <taxon>Euteleostomi</taxon>
        <taxon>Actinopterygii</taxon>
        <taxon>Neopterygii</taxon>
        <taxon>Teleostei</taxon>
        <taxon>Neoteleostei</taxon>
        <taxon>Acanthomorphata</taxon>
        <taxon>Eupercaria</taxon>
        <taxon>Spariformes</taxon>
        <taxon>Sparidae</taxon>
        <taxon>Sparus</taxon>
    </lineage>
</organism>
<evidence type="ECO:0000313" key="1">
    <source>
        <dbReference type="Ensembl" id="ENSSAUP00010042931.1"/>
    </source>
</evidence>
<dbReference type="InterPro" id="IPR012340">
    <property type="entry name" value="NA-bd_OB-fold"/>
</dbReference>
<name>A0A671WY09_SPAAU</name>
<protein>
    <submittedName>
        <fullName evidence="1">RPA1 related single stranded DNA binding protein</fullName>
    </submittedName>
</protein>
<dbReference type="AlphaFoldDB" id="A0A671WY09"/>
<dbReference type="GeneTree" id="ENSGT00390000005094"/>
<keyword evidence="2" id="KW-1185">Reference proteome</keyword>
<dbReference type="PANTHER" id="PTHR14944:SF4">
    <property type="entry name" value="RPA1 RELATED SINGLE STRANDED DNA BINDING PROTEIN, X-LINKED"/>
    <property type="match status" value="1"/>
</dbReference>